<keyword evidence="1" id="KW-1133">Transmembrane helix</keyword>
<proteinExistence type="predicted"/>
<dbReference type="AlphaFoldDB" id="A0A841CMH9"/>
<organism evidence="2 3">
    <name type="scientific">Saccharothrix tamanrassetensis</name>
    <dbReference type="NCBI Taxonomy" id="1051531"/>
    <lineage>
        <taxon>Bacteria</taxon>
        <taxon>Bacillati</taxon>
        <taxon>Actinomycetota</taxon>
        <taxon>Actinomycetes</taxon>
        <taxon>Pseudonocardiales</taxon>
        <taxon>Pseudonocardiaceae</taxon>
        <taxon>Saccharothrix</taxon>
    </lineage>
</organism>
<name>A0A841CMH9_9PSEU</name>
<gene>
    <name evidence="2" type="ORF">FHS29_005420</name>
</gene>
<dbReference type="RefSeq" id="WP_184695113.1">
    <property type="nucleotide sequence ID" value="NZ_JACHJN010000009.1"/>
</dbReference>
<keyword evidence="1" id="KW-0472">Membrane</keyword>
<dbReference type="Proteomes" id="UP000547510">
    <property type="component" value="Unassembled WGS sequence"/>
</dbReference>
<evidence type="ECO:0000313" key="2">
    <source>
        <dbReference type="EMBL" id="MBB5958811.1"/>
    </source>
</evidence>
<evidence type="ECO:0000256" key="1">
    <source>
        <dbReference type="SAM" id="Phobius"/>
    </source>
</evidence>
<dbReference type="EMBL" id="JACHJN010000009">
    <property type="protein sequence ID" value="MBB5958811.1"/>
    <property type="molecule type" value="Genomic_DNA"/>
</dbReference>
<sequence length="120" mass="12412">MFHLTIDAPGGAASATNMLLEELLRGARVDVRHAPATLPDGAKSGTGMAISELLLNGAVPAAVAAAVASVITAFVQRGSARKVVIRSGDESITVQGGDARTQRALVEDWLKKHESPAVEE</sequence>
<keyword evidence="3" id="KW-1185">Reference proteome</keyword>
<accession>A0A841CMH9</accession>
<comment type="caution">
    <text evidence="2">The sequence shown here is derived from an EMBL/GenBank/DDBJ whole genome shotgun (WGS) entry which is preliminary data.</text>
</comment>
<protein>
    <submittedName>
        <fullName evidence="2">Uncharacterized protein</fullName>
    </submittedName>
</protein>
<evidence type="ECO:0000313" key="3">
    <source>
        <dbReference type="Proteomes" id="UP000547510"/>
    </source>
</evidence>
<reference evidence="2 3" key="1">
    <citation type="submission" date="2020-08" db="EMBL/GenBank/DDBJ databases">
        <title>Genomic Encyclopedia of Type Strains, Phase III (KMG-III): the genomes of soil and plant-associated and newly described type strains.</title>
        <authorList>
            <person name="Whitman W."/>
        </authorList>
    </citation>
    <scope>NUCLEOTIDE SEQUENCE [LARGE SCALE GENOMIC DNA]</scope>
    <source>
        <strain evidence="2 3">CECT 8640</strain>
    </source>
</reference>
<keyword evidence="1" id="KW-0812">Transmembrane</keyword>
<feature type="transmembrane region" description="Helical" evidence="1">
    <location>
        <begin position="53"/>
        <end position="75"/>
    </location>
</feature>